<evidence type="ECO:0000313" key="2">
    <source>
        <dbReference type="EMBL" id="MQR26809.1"/>
    </source>
</evidence>
<evidence type="ECO:0000256" key="1">
    <source>
        <dbReference type="SAM" id="Phobius"/>
    </source>
</evidence>
<accession>A0A843Z2U3</accession>
<gene>
    <name evidence="2" type="ORF">GFV13_05915</name>
</gene>
<feature type="transmembrane region" description="Helical" evidence="1">
    <location>
        <begin position="20"/>
        <end position="40"/>
    </location>
</feature>
<dbReference type="OrthoDB" id="9924884at2"/>
<dbReference type="Proteomes" id="UP000469952">
    <property type="component" value="Unassembled WGS sequence"/>
</dbReference>
<evidence type="ECO:0000313" key="3">
    <source>
        <dbReference type="Proteomes" id="UP000469952"/>
    </source>
</evidence>
<dbReference type="GeneID" id="29575917"/>
<proteinExistence type="predicted"/>
<dbReference type="EMBL" id="WIPA01000007">
    <property type="protein sequence ID" value="MQR26809.1"/>
    <property type="molecule type" value="Genomic_DNA"/>
</dbReference>
<protein>
    <submittedName>
        <fullName evidence="2">Uncharacterized protein</fullName>
    </submittedName>
</protein>
<feature type="transmembrane region" description="Helical" evidence="1">
    <location>
        <begin position="46"/>
        <end position="66"/>
    </location>
</feature>
<name>A0A843Z2U3_LEUME</name>
<dbReference type="RefSeq" id="WP_010293490.1">
    <property type="nucleotide sequence ID" value="NZ_BCMO01000016.1"/>
</dbReference>
<keyword evidence="1" id="KW-0472">Membrane</keyword>
<keyword evidence="1" id="KW-0812">Transmembrane</keyword>
<keyword evidence="1" id="KW-1133">Transmembrane helix</keyword>
<sequence>MIFNRAITVISKKVGQLIELVLVTVLIDIILDIPPACVFIDKSNGWFVLLSIILGGVVSYFGYRYLASKTTAIFERINLKK</sequence>
<dbReference type="AlphaFoldDB" id="A0A843Z2U3"/>
<organism evidence="2 3">
    <name type="scientific">Leuconostoc mesenteroides</name>
    <dbReference type="NCBI Taxonomy" id="1245"/>
    <lineage>
        <taxon>Bacteria</taxon>
        <taxon>Bacillati</taxon>
        <taxon>Bacillota</taxon>
        <taxon>Bacilli</taxon>
        <taxon>Lactobacillales</taxon>
        <taxon>Lactobacillaceae</taxon>
        <taxon>Leuconostoc</taxon>
    </lineage>
</organism>
<comment type="caution">
    <text evidence="2">The sequence shown here is derived from an EMBL/GenBank/DDBJ whole genome shotgun (WGS) entry which is preliminary data.</text>
</comment>
<reference evidence="2 3" key="1">
    <citation type="submission" date="2019-10" db="EMBL/GenBank/DDBJ databases">
        <title>WGS of Leuconostoc mesenteroides.</title>
        <authorList>
            <person name="Melo Bolivar J."/>
            <person name="Marino-Ramirez L."/>
            <person name="Villamil Diaz L.M."/>
        </authorList>
    </citation>
    <scope>NUCLEOTIDE SEQUENCE [LARGE SCALE GENOMIC DNA]</scope>
    <source>
        <strain evidence="2 3">M11</strain>
    </source>
</reference>